<name>A0ABX5VY06_9CHLA</name>
<dbReference type="EMBL" id="CP041038">
    <property type="protein sequence ID" value="QDE37463.1"/>
    <property type="molecule type" value="Genomic_DNA"/>
</dbReference>
<sequence>MIKITQSFRPYTLIPGMCLPIPGSALYAQVFPTVWRIFSASHELLDEGYVDAQGPLKRFAVFQDLHRGGLAVVCEQYKYYILPSGKKVDSLKGLLPFADSAEPLLSLGVHKHADLHKIRCRRDLKEILPLWLRLSALVPTDVQDAECLNKGSGKLLVTAYQKIQERKKTEIYSALSSLYLAGFSENLLPRIYDTEYQGILKEMPNKDVLEKVPFSLFSYSLAMLRDLFIMRDKEIVEILPSLPPEFPCGRLIHVHLKGIGKISLEWSKKTVRRVCLHAEETAELLLCFSSELSSCRLRQWEKKQLVSSSTVSLGESMEIKNQTTYLWDCFRK</sequence>
<protein>
    <submittedName>
        <fullName evidence="1">Uncharacterized protein</fullName>
    </submittedName>
</protein>
<dbReference type="RefSeq" id="WP_139934582.1">
    <property type="nucleotide sequence ID" value="NZ_CP041038.1"/>
</dbReference>
<dbReference type="InterPro" id="IPR013780">
    <property type="entry name" value="Glyco_hydro_b"/>
</dbReference>
<proteinExistence type="predicted"/>
<evidence type="ECO:0000313" key="2">
    <source>
        <dbReference type="Proteomes" id="UP000320536"/>
    </source>
</evidence>
<gene>
    <name evidence="1" type="ORF">FI836_04090</name>
</gene>
<dbReference type="Proteomes" id="UP000320536">
    <property type="component" value="Chromosome"/>
</dbReference>
<dbReference type="Gene3D" id="2.60.40.1180">
    <property type="entry name" value="Golgi alpha-mannosidase II"/>
    <property type="match status" value="1"/>
</dbReference>
<evidence type="ECO:0000313" key="1">
    <source>
        <dbReference type="EMBL" id="QDE37463.1"/>
    </source>
</evidence>
<accession>A0ABX5VY06</accession>
<keyword evidence="2" id="KW-1185">Reference proteome</keyword>
<reference evidence="1 2" key="1">
    <citation type="journal article" date="2020" name="Data Brief">
        <title>Data of de novo genome assembly of the Chlamydia psittaci strain isolated from the livestock in Volga Region, Russian Federation.</title>
        <authorList>
            <person name="Feodorova V.A."/>
            <person name="Zaitsev S.S."/>
            <person name="Khizhnyakova M.A."/>
            <person name="Saltykov Y.V."/>
            <person name="Evstifeev V.V."/>
            <person name="Khusainov F.M."/>
            <person name="Yakovlev S.I."/>
            <person name="Larionova O.S."/>
            <person name="Motin V.L."/>
        </authorList>
    </citation>
    <scope>NUCLEOTIDE SEQUENCE [LARGE SCALE GENOMIC DNA]</scope>
    <source>
        <strain evidence="1 2">Rostinovo-70</strain>
    </source>
</reference>
<organism evidence="1 2">
    <name type="scientific">Chlamydophila parapsittaci</name>
    <dbReference type="NCBI Taxonomy" id="344886"/>
    <lineage>
        <taxon>Bacteria</taxon>
        <taxon>Pseudomonadati</taxon>
        <taxon>Chlamydiota</taxon>
        <taxon>Chlamydiia</taxon>
        <taxon>Chlamydiales</taxon>
        <taxon>Chlamydiaceae</taxon>
        <taxon>Chlamydia/Chlamydophila group</taxon>
        <taxon>Chlamydia</taxon>
    </lineage>
</organism>